<gene>
    <name evidence="2" type="ORF">ACFO3J_14670</name>
</gene>
<name>A0ABV8HMA0_9ACTN</name>
<keyword evidence="3" id="KW-1185">Reference proteome</keyword>
<feature type="region of interest" description="Disordered" evidence="1">
    <location>
        <begin position="257"/>
        <end position="284"/>
    </location>
</feature>
<dbReference type="RefSeq" id="WP_386429823.1">
    <property type="nucleotide sequence ID" value="NZ_JBHSBB010000010.1"/>
</dbReference>
<reference evidence="3" key="1">
    <citation type="journal article" date="2019" name="Int. J. Syst. Evol. Microbiol.">
        <title>The Global Catalogue of Microorganisms (GCM) 10K type strain sequencing project: providing services to taxonomists for standard genome sequencing and annotation.</title>
        <authorList>
            <consortium name="The Broad Institute Genomics Platform"/>
            <consortium name="The Broad Institute Genome Sequencing Center for Infectious Disease"/>
            <person name="Wu L."/>
            <person name="Ma J."/>
        </authorList>
    </citation>
    <scope>NUCLEOTIDE SEQUENCE [LARGE SCALE GENOMIC DNA]</scope>
    <source>
        <strain evidence="3">CGMCC 4.7237</strain>
    </source>
</reference>
<evidence type="ECO:0000313" key="2">
    <source>
        <dbReference type="EMBL" id="MFC4032721.1"/>
    </source>
</evidence>
<evidence type="ECO:0000256" key="1">
    <source>
        <dbReference type="SAM" id="MobiDB-lite"/>
    </source>
</evidence>
<evidence type="ECO:0000313" key="3">
    <source>
        <dbReference type="Proteomes" id="UP001595765"/>
    </source>
</evidence>
<dbReference type="EMBL" id="JBHSBB010000010">
    <property type="protein sequence ID" value="MFC4032721.1"/>
    <property type="molecule type" value="Genomic_DNA"/>
</dbReference>
<organism evidence="2 3">
    <name type="scientific">Streptomyces polygonati</name>
    <dbReference type="NCBI Taxonomy" id="1617087"/>
    <lineage>
        <taxon>Bacteria</taxon>
        <taxon>Bacillati</taxon>
        <taxon>Actinomycetota</taxon>
        <taxon>Actinomycetes</taxon>
        <taxon>Kitasatosporales</taxon>
        <taxon>Streptomycetaceae</taxon>
        <taxon>Streptomyces</taxon>
    </lineage>
</organism>
<proteinExistence type="predicted"/>
<dbReference type="Proteomes" id="UP001595765">
    <property type="component" value="Unassembled WGS sequence"/>
</dbReference>
<accession>A0ABV8HMA0</accession>
<comment type="caution">
    <text evidence="2">The sequence shown here is derived from an EMBL/GenBank/DDBJ whole genome shotgun (WGS) entry which is preliminary data.</text>
</comment>
<feature type="compositionally biased region" description="Basic and acidic residues" evidence="1">
    <location>
        <begin position="269"/>
        <end position="284"/>
    </location>
</feature>
<protein>
    <submittedName>
        <fullName evidence="2">Uncharacterized protein</fullName>
    </submittedName>
</protein>
<sequence>MPSVITVTADDLALPLEDQVISTSAALDTHGHIVALAPADPADPARRRMHTVRSALEADRIAIVPIGLPPLATTLLAEQLRQLAGTDLGPGVLAGAARLLSYYLHSGALLGSVAKLDRVPVSVGSHVKSLVPGRNFAVLAHPEPYLAEAGPDQLPPGPGYQTQLAMAGTGVDPGWITGPLAAAWHAQHLREVPLPADSAKWWGTSRLIEFTAYIADVGMLYQLVTSVRRDTCTWCGLEVIGDQCLFCGTRIGERANPPKHAAVPAGRGRAVETPRRPQLEPHKR</sequence>